<evidence type="ECO:0000313" key="2">
    <source>
        <dbReference type="Proteomes" id="UP000651482"/>
    </source>
</evidence>
<dbReference type="Gene3D" id="3.30.70.2970">
    <property type="entry name" value="Protein of unknown function (DUF541), domain 2"/>
    <property type="match status" value="1"/>
</dbReference>
<gene>
    <name evidence="1" type="ORF">IAG03_03510</name>
</gene>
<reference evidence="1" key="1">
    <citation type="submission" date="2020-08" db="EMBL/GenBank/DDBJ databases">
        <title>Genome public.</title>
        <authorList>
            <person name="Liu C."/>
            <person name="Sun Q."/>
        </authorList>
    </citation>
    <scope>NUCLEOTIDE SEQUENCE</scope>
    <source>
        <strain evidence="1">NSJ-40</strain>
    </source>
</reference>
<dbReference type="GO" id="GO:0006974">
    <property type="term" value="P:DNA damage response"/>
    <property type="evidence" value="ECO:0007669"/>
    <property type="project" value="TreeGrafter"/>
</dbReference>
<dbReference type="Pfam" id="PF04402">
    <property type="entry name" value="SIMPL"/>
    <property type="match status" value="1"/>
</dbReference>
<name>A0A926D7F5_9FIRM</name>
<dbReference type="RefSeq" id="WP_249318420.1">
    <property type="nucleotide sequence ID" value="NZ_JACRSN010000004.1"/>
</dbReference>
<dbReference type="Proteomes" id="UP000651482">
    <property type="component" value="Unassembled WGS sequence"/>
</dbReference>
<dbReference type="Gene3D" id="3.30.110.170">
    <property type="entry name" value="Protein of unknown function (DUF541), domain 1"/>
    <property type="match status" value="1"/>
</dbReference>
<dbReference type="PANTHER" id="PTHR34387">
    <property type="entry name" value="SLR1258 PROTEIN"/>
    <property type="match status" value="1"/>
</dbReference>
<organism evidence="1 2">
    <name type="scientific">Yeguia hominis</name>
    <dbReference type="NCBI Taxonomy" id="2763662"/>
    <lineage>
        <taxon>Bacteria</taxon>
        <taxon>Bacillati</taxon>
        <taxon>Bacillota</taxon>
        <taxon>Clostridia</taxon>
        <taxon>Eubacteriales</taxon>
        <taxon>Yeguiaceae</taxon>
        <taxon>Yeguia</taxon>
    </lineage>
</organism>
<protein>
    <submittedName>
        <fullName evidence="1">SIMPL domain-containing protein</fullName>
    </submittedName>
</protein>
<sequence length="220" mass="24312">MTRTITIKGVGKLSLKPDQVVVSLTLNATDKNYDKTMDTAAKHLEQLRGALVGIGFTKDDLKTTNFNVNTEYESERDKNGNYKRIFIGYSVTHQLKLEFDFDSQRLSQTLGAIAGCIAEPELNVQFTVKDKKSVDAALLENACVNAKAKAGILAKASGVTLGDLISIDYNWGELHLFSQTQYDMEDNCMRMASAAPTSIEIEPDDIDISDSVTFVWEISK</sequence>
<dbReference type="InterPro" id="IPR007497">
    <property type="entry name" value="SIMPL/DUF541"/>
</dbReference>
<keyword evidence="2" id="KW-1185">Reference proteome</keyword>
<proteinExistence type="predicted"/>
<dbReference type="AlphaFoldDB" id="A0A926D7F5"/>
<dbReference type="EMBL" id="JACRSN010000004">
    <property type="protein sequence ID" value="MBC8533086.1"/>
    <property type="molecule type" value="Genomic_DNA"/>
</dbReference>
<dbReference type="InterPro" id="IPR052022">
    <property type="entry name" value="26kDa_periplasmic_antigen"/>
</dbReference>
<dbReference type="PANTHER" id="PTHR34387:SF2">
    <property type="entry name" value="SLR1258 PROTEIN"/>
    <property type="match status" value="1"/>
</dbReference>
<accession>A0A926D7F5</accession>
<comment type="caution">
    <text evidence="1">The sequence shown here is derived from an EMBL/GenBank/DDBJ whole genome shotgun (WGS) entry which is preliminary data.</text>
</comment>
<evidence type="ECO:0000313" key="1">
    <source>
        <dbReference type="EMBL" id="MBC8533086.1"/>
    </source>
</evidence>